<comment type="caution">
    <text evidence="5">The sequence shown here is derived from an EMBL/GenBank/DDBJ whole genome shotgun (WGS) entry which is preliminary data.</text>
</comment>
<dbReference type="AlphaFoldDB" id="A0A225W1L7"/>
<reference evidence="6" key="1">
    <citation type="submission" date="2017-03" db="EMBL/GenBank/DDBJ databases">
        <title>Phytopthora megakarya and P. palmivora, two closely related causual agents of cacao black pod achieved similar genome size and gene model numbers by different mechanisms.</title>
        <authorList>
            <person name="Ali S."/>
            <person name="Shao J."/>
            <person name="Larry D.J."/>
            <person name="Kronmiller B."/>
            <person name="Shen D."/>
            <person name="Strem M.D."/>
            <person name="Melnick R.L."/>
            <person name="Guiltinan M.J."/>
            <person name="Tyler B.M."/>
            <person name="Meinhardt L.W."/>
            <person name="Bailey B.A."/>
        </authorList>
    </citation>
    <scope>NUCLEOTIDE SEQUENCE [LARGE SCALE GENOMIC DNA]</scope>
    <source>
        <strain evidence="6">zdho120</strain>
    </source>
</reference>
<dbReference type="GO" id="GO:0043657">
    <property type="term" value="C:host cell"/>
    <property type="evidence" value="ECO:0007669"/>
    <property type="project" value="UniProtKB-SubCell"/>
</dbReference>
<keyword evidence="3" id="KW-0964">Secreted</keyword>
<dbReference type="OrthoDB" id="2379186at2759"/>
<name>A0A225W1L7_9STRA</name>
<evidence type="ECO:0000313" key="6">
    <source>
        <dbReference type="Proteomes" id="UP000198211"/>
    </source>
</evidence>
<sequence>MVKNFCMVIGAVGSFPVDIDERQSVRDLKKTIADELTYRQAGAVPEQLGCFIGGRHEAGQVPVHELVVVPNDNDRKQKRTEDAPDAWIEVLKQVPIDDDTPYIFDFATAGLKVTLVDDKINESDARIRDLCKMRGRLSLLFAMLNLSTFFQPVVDLVKPQDIFLEQNRRLQKSITLK</sequence>
<dbReference type="InterPro" id="IPR045379">
    <property type="entry name" value="Crinkler_N"/>
</dbReference>
<accession>A0A225W1L7</accession>
<evidence type="ECO:0000259" key="4">
    <source>
        <dbReference type="Pfam" id="PF20147"/>
    </source>
</evidence>
<keyword evidence="5" id="KW-0723">Serine/threonine-protein kinase</keyword>
<keyword evidence="5" id="KW-0418">Kinase</keyword>
<comment type="subcellular location">
    <subcellularLocation>
        <location evidence="1">Host cell</location>
    </subcellularLocation>
    <subcellularLocation>
        <location evidence="2">Secreted</location>
    </subcellularLocation>
</comment>
<dbReference type="Proteomes" id="UP000198211">
    <property type="component" value="Unassembled WGS sequence"/>
</dbReference>
<dbReference type="GO" id="GO:0005576">
    <property type="term" value="C:extracellular region"/>
    <property type="evidence" value="ECO:0007669"/>
    <property type="project" value="UniProtKB-SubCell"/>
</dbReference>
<dbReference type="Pfam" id="PF20147">
    <property type="entry name" value="Crinkler"/>
    <property type="match status" value="1"/>
</dbReference>
<protein>
    <submittedName>
        <fullName evidence="5">Serine/threonine protein kinase</fullName>
    </submittedName>
</protein>
<evidence type="ECO:0000256" key="3">
    <source>
        <dbReference type="ARBA" id="ARBA00022525"/>
    </source>
</evidence>
<keyword evidence="6" id="KW-1185">Reference proteome</keyword>
<gene>
    <name evidence="5" type="ORF">PHMEG_00016362</name>
</gene>
<evidence type="ECO:0000256" key="1">
    <source>
        <dbReference type="ARBA" id="ARBA00004340"/>
    </source>
</evidence>
<dbReference type="GO" id="GO:0004674">
    <property type="term" value="F:protein serine/threonine kinase activity"/>
    <property type="evidence" value="ECO:0007669"/>
    <property type="project" value="UniProtKB-KW"/>
</dbReference>
<organism evidence="5 6">
    <name type="scientific">Phytophthora megakarya</name>
    <dbReference type="NCBI Taxonomy" id="4795"/>
    <lineage>
        <taxon>Eukaryota</taxon>
        <taxon>Sar</taxon>
        <taxon>Stramenopiles</taxon>
        <taxon>Oomycota</taxon>
        <taxon>Peronosporomycetes</taxon>
        <taxon>Peronosporales</taxon>
        <taxon>Peronosporaceae</taxon>
        <taxon>Phytophthora</taxon>
    </lineage>
</organism>
<evidence type="ECO:0000256" key="2">
    <source>
        <dbReference type="ARBA" id="ARBA00004613"/>
    </source>
</evidence>
<dbReference type="EMBL" id="NBNE01002351">
    <property type="protein sequence ID" value="OWZ10740.1"/>
    <property type="molecule type" value="Genomic_DNA"/>
</dbReference>
<proteinExistence type="predicted"/>
<evidence type="ECO:0000313" key="5">
    <source>
        <dbReference type="EMBL" id="OWZ10740.1"/>
    </source>
</evidence>
<keyword evidence="5" id="KW-0808">Transferase</keyword>
<feature type="domain" description="Crinkler effector protein N-terminal" evidence="4">
    <location>
        <begin position="5"/>
        <end position="38"/>
    </location>
</feature>